<evidence type="ECO:0000313" key="1">
    <source>
        <dbReference type="EMBL" id="KAK9025042.1"/>
    </source>
</evidence>
<gene>
    <name evidence="1" type="ORF">V6N11_064941</name>
</gene>
<dbReference type="EMBL" id="JBBPBN010000014">
    <property type="protein sequence ID" value="KAK9025042.1"/>
    <property type="molecule type" value="Genomic_DNA"/>
</dbReference>
<name>A0ABR2SJE2_9ROSI</name>
<comment type="caution">
    <text evidence="1">The sequence shown here is derived from an EMBL/GenBank/DDBJ whole genome shotgun (WGS) entry which is preliminary data.</text>
</comment>
<keyword evidence="2" id="KW-1185">Reference proteome</keyword>
<organism evidence="1 2">
    <name type="scientific">Hibiscus sabdariffa</name>
    <name type="common">roselle</name>
    <dbReference type="NCBI Taxonomy" id="183260"/>
    <lineage>
        <taxon>Eukaryota</taxon>
        <taxon>Viridiplantae</taxon>
        <taxon>Streptophyta</taxon>
        <taxon>Embryophyta</taxon>
        <taxon>Tracheophyta</taxon>
        <taxon>Spermatophyta</taxon>
        <taxon>Magnoliopsida</taxon>
        <taxon>eudicotyledons</taxon>
        <taxon>Gunneridae</taxon>
        <taxon>Pentapetalae</taxon>
        <taxon>rosids</taxon>
        <taxon>malvids</taxon>
        <taxon>Malvales</taxon>
        <taxon>Malvaceae</taxon>
        <taxon>Malvoideae</taxon>
        <taxon>Hibiscus</taxon>
    </lineage>
</organism>
<evidence type="ECO:0000313" key="2">
    <source>
        <dbReference type="Proteomes" id="UP001396334"/>
    </source>
</evidence>
<accession>A0ABR2SJE2</accession>
<dbReference type="Proteomes" id="UP001396334">
    <property type="component" value="Unassembled WGS sequence"/>
</dbReference>
<reference evidence="1 2" key="1">
    <citation type="journal article" date="2024" name="G3 (Bethesda)">
        <title>Genome assembly of Hibiscus sabdariffa L. provides insights into metabolisms of medicinal natural products.</title>
        <authorList>
            <person name="Kim T."/>
        </authorList>
    </citation>
    <scope>NUCLEOTIDE SEQUENCE [LARGE SCALE GENOMIC DNA]</scope>
    <source>
        <strain evidence="1">TK-2024</strain>
        <tissue evidence="1">Old leaves</tissue>
    </source>
</reference>
<sequence>MSLVKELDGDYNVEDGEVESEHLLKENSNGVVRIETDALDDAKHVSWGYFDECNRDFLHFLNAKYIAVIDFIMKAQGKKVVDHVPSEKSAIKKTNPPPLSKLKGLLLECLTKVSFNCTTPLVKSSRDRDGESKSSMNFQSSKFVDDMHETSWASYLIIRAMKFLHVAYKVEDFTLSQAIEERRCRKRNEKAKDVKLQKYNAKMEAL</sequence>
<protein>
    <submittedName>
        <fullName evidence="1">Uncharacterized protein</fullName>
    </submittedName>
</protein>
<proteinExistence type="predicted"/>